<dbReference type="GO" id="GO:0016486">
    <property type="term" value="P:peptide hormone processing"/>
    <property type="evidence" value="ECO:0007669"/>
    <property type="project" value="TreeGrafter"/>
</dbReference>
<feature type="chain" id="PRO_5016161497" evidence="15">
    <location>
        <begin position="27"/>
        <end position="2697"/>
    </location>
</feature>
<dbReference type="PANTHER" id="PTHR42884:SF32">
    <property type="entry name" value="FURIN (PAIRED BASIC AMINO ACID CLEAVING ENZYME) A"/>
    <property type="match status" value="1"/>
</dbReference>
<dbReference type="Pfam" id="PF00082">
    <property type="entry name" value="Peptidase_S8"/>
    <property type="match status" value="1"/>
</dbReference>
<reference evidence="17 18" key="1">
    <citation type="submission" date="2017-12" db="EMBL/GenBank/DDBJ databases">
        <title>Integrating genomic resources of turbot (Scophthalmus maximus) in depth evaluation of genetic and physical mapping variation across individuals.</title>
        <authorList>
            <person name="Martinez P."/>
        </authorList>
    </citation>
    <scope>NUCLEOTIDE SEQUENCE [LARGE SCALE GENOMIC DNA]</scope>
</reference>
<evidence type="ECO:0000256" key="6">
    <source>
        <dbReference type="ARBA" id="ARBA00022801"/>
    </source>
</evidence>
<keyword evidence="14" id="KW-0812">Transmembrane</keyword>
<keyword evidence="18" id="KW-1185">Reference proteome</keyword>
<dbReference type="InterPro" id="IPR006212">
    <property type="entry name" value="Furin_repeat"/>
</dbReference>
<dbReference type="InterPro" id="IPR034182">
    <property type="entry name" value="Kexin/furin"/>
</dbReference>
<keyword evidence="4" id="KW-0165">Cleavage on pair of basic residues</keyword>
<evidence type="ECO:0000256" key="8">
    <source>
        <dbReference type="ARBA" id="ARBA00023136"/>
    </source>
</evidence>
<dbReference type="FunFam" id="3.40.50.200:FF:000001">
    <property type="entry name" value="Furin 2, isoform B"/>
    <property type="match status" value="1"/>
</dbReference>
<evidence type="ECO:0000313" key="17">
    <source>
        <dbReference type="EMBL" id="AWP01645.1"/>
    </source>
</evidence>
<dbReference type="Gene3D" id="3.40.50.200">
    <property type="entry name" value="Peptidase S8/S53 domain"/>
    <property type="match status" value="1"/>
</dbReference>
<dbReference type="Pfam" id="PF21058">
    <property type="entry name" value="Stereocilin"/>
    <property type="match status" value="1"/>
</dbReference>
<evidence type="ECO:0000256" key="2">
    <source>
        <dbReference type="ARBA" id="ARBA00005325"/>
    </source>
</evidence>
<dbReference type="PROSITE" id="PS00137">
    <property type="entry name" value="SUBTILASE_HIS"/>
    <property type="match status" value="1"/>
</dbReference>
<dbReference type="InterPro" id="IPR009030">
    <property type="entry name" value="Growth_fac_rcpt_cys_sf"/>
</dbReference>
<accession>A0A2U9BCG0</accession>
<feature type="domain" description="P/Homo B" evidence="16">
    <location>
        <begin position="2339"/>
        <end position="2471"/>
    </location>
</feature>
<evidence type="ECO:0000256" key="13">
    <source>
        <dbReference type="SAM" id="MobiDB-lite"/>
    </source>
</evidence>
<sequence>MAEKGPGMATLRFTCIIVCAVLLGQGSPEKTGNYFKMDKTLPSLNKSIDRHRLSGFLYNISLYLQEMGAELEEAPAEPDEQQLWEKVLHFLLQSEGSTALNQWNGQVPPRPSVKLQDWFLSLRGSPHWDWLLGLLQSLLSLSERQPHRPLLAFLSQNWRTVSAVLEAALQALVSGTYGQASAGLQGFICALKGRNDCAFSVSWLQQVLRFLETRNWKPVVSLHPAGGEAEHNKGSGAFGRLKPFSMPPEAMRQDGLSGNVSTEDKRATEEDPDSMQSFLLQALSRSGGGERGGQNVALVQGLDGLRRGLLHRVGSSVYGNLRRKVSRVTMALLDDVSTLVDVPQPSAQSRCSVGDLRQLILWGIRHNVTWNTQALGVRSQGLPSSLPFLSCPSAEGDGLRSQQIHSSPKTAPSSRTVSKHNRLHELSTAPRHSQVNQSKTGNAREMSSEQRKETEYPTSTEILEAACNESIPGLTGVSNFTVFLYCKLFDGENGAIDPAVAQMGLDLHATCSDAAWYLSAAEDDFLWVHVCSEFFAHEFNNTVCANSSFWLQKAHQAAVTKDYHFFNQTSIDELCVQLSGGAIGSPELDESCLAQLGSRSLSAQAFRHCFLPNNSVLIAALCDRESPDSQPSLPDASWAAAYCSKVLNLSHADAIEESCQYREWAAHRFTNTTLLELCGQTPGLREYMCLNTSLYNQLLRSVPQFDDFCADLEAELEGRKCFLQRFFDMLPAPYEFDTSQLCVDPAPLLVDIFHKLSVCEVEGGEREGFLVALGYVLRVLDFMVGLSSGLDEGEGEARKGLGQAILLSSLLDNTSWTALRPEASTSVLRTVGVFLRREQNTTLKEDLLSCFSPVLWDLIRWDDNSSALRVLLQEYLQMPRDSIRTLVMSAEKDAVKRFLSHMHQSWDELQVETSQASQKELQAMETMTAAFIHKFPRVTPELFVDLSQFIPFMSVSDIMSFPASLIINDTVLTAIRDHSSGMKSLQKKAFVKRLLQSSVVGDVPSWPPYFLSSILPLLPYLPVSHFQLLTSQQLAPLVELLGNGSLDGVRGRHVLRTLFSKKKNLTSEQILRLGVLACYLDPAVLGSYVQDSAVSSALWQQLAQCMSKGFVCASGRLSSWLIPALQALNVSSMSPQELSALSGLLPQLGASFLLSLPSQQLLEVLSQPGIHKYSPAQAFQLLSKISEDTNLTVERLCRLKPLLSGLSPAVLRDLQWPEISQTAHCQCWRTLLTELKPGHRAMLYSAIQEASSFKFTVFIFCVVVLLQALHRDLLNFTQQVNCLLPFVPLRKLMEATDGETVPRHISLYRDVHWSPQQAQFLFKKAYDFENITFKSVRSLGQIAGGMSCNFLRLWTNDTDFAELLQFVSELPGGRRPALRKCIVEEMRKHPELDLTVLNPGFAATLPVTMIENLSNASFKAILDNINANFADFLRMPHYKQMNLAEKAKAELGSSQAEEEIDGTTLDALGPLLPFLDRDSLALVNSGALTLRLEEMRSFCLPKEALRDISSLLTQKDLLGDPSKWQVWDVEHLGRLVFSLSAKQIDAISLTVLNKDTVEQVLVAQRCWENSVLGGVCSTRCVDQHRRKEQTQSLIRGIVKARNRRAKVPVPSCADIRGTFPSAWTSTQLSRMSQEDLKQCVEVLGQDASLSSEQRRSLWMKLKQSFSAVRELRADQVLSLGFMVTEMGERELQDTDLTEAGVLAHLGTLTGWSPKKMRAVVLGVMRRRKLKVEQLTVVDVATFGHLICGLYPSEIKRLTPYILSVAALFLREMSLPCTEQQMEALASRLSRPEAFGPVSAWGPEVFTEIGTLAVGLQDMALSALVQEQVEGITPEAIALMSPEKMAVVFSAVQLSWLSAEQAWAVTEEQWTELDTEQRHAVGLARFEGDALLELRGRRLRMLELLLGPLLVLLVSGLEPTLGQKVYTNTWAVHIPGGQEEADRIASKHGFINYGHVFGDYYHFRHRTVVKRSLSDHRGTQVRLKKDPKVTWAEQQVSKRRKKRETFEEPLDPKFRDQWYLYNSNHRDLNARSAWQLGYTGKGVVVSILDDGIEKNHPDLMQNYDPDASYDVNDGDPDPQPRYTQLNDNRHGTRCAGEVAAVANNGICGVGVAYNAKIGGVRMLDGEVTDMVEAQSLSLNPQHIDIYSASWGPEDDGKTVDGPAKLAKEAFLRGVTEGRGGFGSIFVWASGNGGREKDSCNCDGYTNSIYTLSISSSTQNGNVPWYSEACSSTLATTYSSGNINEKQIVTTDLKSKCTDSHTGTSASAPLAAGIIALALEANKNLTWRDMQHLVVRTSHPAHLLTNDWRTNGVGRKVSHSYGYGLLDASAIVSLAKTWNSVGPQRKCVITMVCEPRNIGSHLLINMSVDACIGTDTHVTSLEHVQARLTLSYNRRGNLAIHLISPAGTRSTLLHPRPHDYSSEGFNDWAFMTTHSWDENPTGAWTLEIENVAGASDYGTLTQFILVLYGTGSSSSSSSDKPEPANGSCKTLDLRQICIECDAGHYLFQQGCVKECPAGFSVGSQPLNYTVGNFISPASVPACLPCPLPCLTCSSLSPQACLSCPPHSSLDPISGTCLHLNQYMRESPGSFMVGQGNPGSQVQLSSQLPITIAVLSCMAIIATFAGIFLLLQLRSGALIKLPSLEAGGGLGGSFSLGGNRVVSYRGIPTVWGDDGVNTDSENEFDVHNERTAFIKTQSAL</sequence>
<name>A0A2U9BCG0_SCOMX</name>
<keyword evidence="14" id="KW-1133">Transmembrane helix</keyword>
<dbReference type="PROSITE" id="PS00138">
    <property type="entry name" value="SUBTILASE_SER"/>
    <property type="match status" value="1"/>
</dbReference>
<dbReference type="FunFam" id="3.30.70.850:FF:000001">
    <property type="entry name" value="Proprotein convertase subtilisin/kexin type 5"/>
    <property type="match status" value="1"/>
</dbReference>
<evidence type="ECO:0000256" key="12">
    <source>
        <dbReference type="PROSITE-ProRule" id="PRU01240"/>
    </source>
</evidence>
<keyword evidence="6 12" id="KW-0378">Hydrolase</keyword>
<dbReference type="SUPFAM" id="SSF52743">
    <property type="entry name" value="Subtilisin-like"/>
    <property type="match status" value="1"/>
</dbReference>
<feature type="active site" description="Charge relay system" evidence="11 12">
    <location>
        <position position="2089"/>
    </location>
</feature>
<dbReference type="GO" id="GO:0005802">
    <property type="term" value="C:trans-Golgi network"/>
    <property type="evidence" value="ECO:0007669"/>
    <property type="project" value="TreeGrafter"/>
</dbReference>
<dbReference type="PROSITE" id="PS51892">
    <property type="entry name" value="SUBTILASE"/>
    <property type="match status" value="1"/>
</dbReference>
<comment type="subcellular location">
    <subcellularLocation>
        <location evidence="1">Endomembrane system</location>
    </subcellularLocation>
</comment>
<feature type="region of interest" description="Disordered" evidence="13">
    <location>
        <begin position="397"/>
        <end position="457"/>
    </location>
</feature>
<evidence type="ECO:0000256" key="9">
    <source>
        <dbReference type="ARBA" id="ARBA00023145"/>
    </source>
</evidence>
<dbReference type="GO" id="GO:0004252">
    <property type="term" value="F:serine-type endopeptidase activity"/>
    <property type="evidence" value="ECO:0007669"/>
    <property type="project" value="UniProtKB-UniRule"/>
</dbReference>
<feature type="signal peptide" evidence="15">
    <location>
        <begin position="1"/>
        <end position="26"/>
    </location>
</feature>
<dbReference type="InterPro" id="IPR032815">
    <property type="entry name" value="S8_pro-domain"/>
</dbReference>
<dbReference type="InterPro" id="IPR023827">
    <property type="entry name" value="Peptidase_S8_Asp-AS"/>
</dbReference>
<dbReference type="FunFam" id="2.60.120.260:FF:000034">
    <property type="entry name" value="furin isoform X2"/>
    <property type="match status" value="1"/>
</dbReference>
<dbReference type="SUPFAM" id="SSF57184">
    <property type="entry name" value="Growth factor receptor domain"/>
    <property type="match status" value="1"/>
</dbReference>
<dbReference type="InterPro" id="IPR000209">
    <property type="entry name" value="Peptidase_S8/S53_dom"/>
</dbReference>
<dbReference type="InterPro" id="IPR015500">
    <property type="entry name" value="Peptidase_S8_subtilisin-rel"/>
</dbReference>
<feature type="transmembrane region" description="Helical" evidence="14">
    <location>
        <begin position="2605"/>
        <end position="2628"/>
    </location>
</feature>
<dbReference type="InterPro" id="IPR038466">
    <property type="entry name" value="S8_pro-domain_sf"/>
</dbReference>
<dbReference type="InterPro" id="IPR036852">
    <property type="entry name" value="Peptidase_S8/S53_dom_sf"/>
</dbReference>
<dbReference type="SUPFAM" id="SSF54897">
    <property type="entry name" value="Protease propeptides/inhibitors"/>
    <property type="match status" value="1"/>
</dbReference>
<keyword evidence="7 12" id="KW-0720">Serine protease</keyword>
<dbReference type="InterPro" id="IPR023828">
    <property type="entry name" value="Peptidase_S8_Ser-AS"/>
</dbReference>
<dbReference type="Gene3D" id="2.10.220.10">
    <property type="entry name" value="Hormone Receptor, Insulin-like Growth Factor Receptor 1, Chain A, domain 2"/>
    <property type="match status" value="1"/>
</dbReference>
<protein>
    <submittedName>
        <fullName evidence="17">Putative stereocilin-like</fullName>
    </submittedName>
</protein>
<dbReference type="PRINTS" id="PR00723">
    <property type="entry name" value="SUBTILISIN"/>
</dbReference>
<dbReference type="STRING" id="52904.ENSSMAP00000001372"/>
<keyword evidence="8 14" id="KW-0472">Membrane</keyword>
<evidence type="ECO:0000256" key="5">
    <source>
        <dbReference type="ARBA" id="ARBA00022729"/>
    </source>
</evidence>
<feature type="region of interest" description="Disordered" evidence="13">
    <location>
        <begin position="226"/>
        <end position="274"/>
    </location>
</feature>
<gene>
    <name evidence="17" type="ORF">SMAX5B_012300</name>
</gene>
<dbReference type="SMART" id="SM00261">
    <property type="entry name" value="FU"/>
    <property type="match status" value="2"/>
</dbReference>
<keyword evidence="10" id="KW-0325">Glycoprotein</keyword>
<dbReference type="Gene3D" id="2.60.120.260">
    <property type="entry name" value="Galactose-binding domain-like"/>
    <property type="match status" value="1"/>
</dbReference>
<feature type="active site" description="Charge relay system" evidence="11 12">
    <location>
        <position position="2263"/>
    </location>
</feature>
<feature type="compositionally biased region" description="Basic and acidic residues" evidence="13">
    <location>
        <begin position="446"/>
        <end position="455"/>
    </location>
</feature>
<dbReference type="InterPro" id="IPR048992">
    <property type="entry name" value="Stereocilin_LRR"/>
</dbReference>
<evidence type="ECO:0000256" key="15">
    <source>
        <dbReference type="SAM" id="SignalP"/>
    </source>
</evidence>
<evidence type="ECO:0000256" key="14">
    <source>
        <dbReference type="SAM" id="Phobius"/>
    </source>
</evidence>
<evidence type="ECO:0000256" key="1">
    <source>
        <dbReference type="ARBA" id="ARBA00004308"/>
    </source>
</evidence>
<dbReference type="Gene3D" id="3.30.70.850">
    <property type="entry name" value="Peptidase S8, pro-domain"/>
    <property type="match status" value="1"/>
</dbReference>
<dbReference type="PROSITE" id="PS00136">
    <property type="entry name" value="SUBTILASE_ASP"/>
    <property type="match status" value="1"/>
</dbReference>
<dbReference type="Pfam" id="PF16470">
    <property type="entry name" value="S8_pro-domain"/>
    <property type="match status" value="1"/>
</dbReference>
<evidence type="ECO:0000256" key="7">
    <source>
        <dbReference type="ARBA" id="ARBA00022825"/>
    </source>
</evidence>
<evidence type="ECO:0000256" key="3">
    <source>
        <dbReference type="ARBA" id="ARBA00022670"/>
    </source>
</evidence>
<dbReference type="Pfam" id="PF01483">
    <property type="entry name" value="P_proprotein"/>
    <property type="match status" value="1"/>
</dbReference>
<feature type="compositionally biased region" description="Polar residues" evidence="13">
    <location>
        <begin position="430"/>
        <end position="441"/>
    </location>
</feature>
<organism evidence="17 18">
    <name type="scientific">Scophthalmus maximus</name>
    <name type="common">Turbot</name>
    <name type="synonym">Psetta maxima</name>
    <dbReference type="NCBI Taxonomy" id="52904"/>
    <lineage>
        <taxon>Eukaryota</taxon>
        <taxon>Metazoa</taxon>
        <taxon>Chordata</taxon>
        <taxon>Craniata</taxon>
        <taxon>Vertebrata</taxon>
        <taxon>Euteleostomi</taxon>
        <taxon>Actinopterygii</taxon>
        <taxon>Neopterygii</taxon>
        <taxon>Teleostei</taxon>
        <taxon>Neoteleostei</taxon>
        <taxon>Acanthomorphata</taxon>
        <taxon>Carangaria</taxon>
        <taxon>Pleuronectiformes</taxon>
        <taxon>Pleuronectoidei</taxon>
        <taxon>Scophthalmidae</taxon>
        <taxon>Scophthalmus</taxon>
    </lineage>
</organism>
<keyword evidence="3 12" id="KW-0645">Protease</keyword>
<comment type="similarity">
    <text evidence="2">Belongs to the peptidase S8 family. Furin subfamily.</text>
</comment>
<evidence type="ECO:0000256" key="10">
    <source>
        <dbReference type="ARBA" id="ARBA00023180"/>
    </source>
</evidence>
<dbReference type="EMBL" id="CP026247">
    <property type="protein sequence ID" value="AWP01645.1"/>
    <property type="molecule type" value="Genomic_DNA"/>
</dbReference>
<dbReference type="GO" id="GO:0000139">
    <property type="term" value="C:Golgi membrane"/>
    <property type="evidence" value="ECO:0007669"/>
    <property type="project" value="TreeGrafter"/>
</dbReference>
<evidence type="ECO:0000256" key="11">
    <source>
        <dbReference type="PIRSR" id="PIRSR615500-1"/>
    </source>
</evidence>
<dbReference type="PROSITE" id="PS51829">
    <property type="entry name" value="P_HOMO_B"/>
    <property type="match status" value="1"/>
</dbReference>
<keyword evidence="9" id="KW-0865">Zymogen</keyword>
<dbReference type="InterPro" id="IPR008979">
    <property type="entry name" value="Galactose-bd-like_sf"/>
</dbReference>
<dbReference type="SUPFAM" id="SSF49785">
    <property type="entry name" value="Galactose-binding domain-like"/>
    <property type="match status" value="1"/>
</dbReference>
<evidence type="ECO:0000256" key="4">
    <source>
        <dbReference type="ARBA" id="ARBA00022685"/>
    </source>
</evidence>
<evidence type="ECO:0000313" key="18">
    <source>
        <dbReference type="Proteomes" id="UP000246464"/>
    </source>
</evidence>
<keyword evidence="5 15" id="KW-0732">Signal</keyword>
<dbReference type="CDD" id="cd04059">
    <property type="entry name" value="Peptidases_S8_Protein_convertases_Kexins_Furin-like"/>
    <property type="match status" value="1"/>
</dbReference>
<feature type="compositionally biased region" description="Polar residues" evidence="13">
    <location>
        <begin position="400"/>
        <end position="416"/>
    </location>
</feature>
<dbReference type="InterPro" id="IPR002884">
    <property type="entry name" value="P_dom"/>
</dbReference>
<evidence type="ECO:0000259" key="16">
    <source>
        <dbReference type="PROSITE" id="PS51829"/>
    </source>
</evidence>
<feature type="active site" description="Charge relay system" evidence="11 12">
    <location>
        <position position="2048"/>
    </location>
</feature>
<dbReference type="PANTHER" id="PTHR42884">
    <property type="entry name" value="PROPROTEIN CONVERTASE SUBTILISIN/KEXIN-RELATED"/>
    <property type="match status" value="1"/>
</dbReference>
<dbReference type="InterPro" id="IPR022398">
    <property type="entry name" value="Peptidase_S8_His-AS"/>
</dbReference>
<dbReference type="CDD" id="cd00064">
    <property type="entry name" value="FU"/>
    <property type="match status" value="2"/>
</dbReference>
<dbReference type="Proteomes" id="UP000246464">
    <property type="component" value="Chromosome 5"/>
</dbReference>
<proteinExistence type="inferred from homology"/>